<evidence type="ECO:0000256" key="7">
    <source>
        <dbReference type="ARBA" id="ARBA00044356"/>
    </source>
</evidence>
<dbReference type="GO" id="GO:0003743">
    <property type="term" value="F:translation initiation factor activity"/>
    <property type="evidence" value="ECO:0007669"/>
    <property type="project" value="UniProtKB-KW"/>
</dbReference>
<dbReference type="EnsemblMetazoa" id="PPAI008456-RA">
    <property type="protein sequence ID" value="PPAI008456-PA"/>
    <property type="gene ID" value="PPAI008456"/>
</dbReference>
<reference evidence="10" key="1">
    <citation type="submission" date="2022-08" db="UniProtKB">
        <authorList>
            <consortium name="EnsemblMetazoa"/>
        </authorList>
    </citation>
    <scope>IDENTIFICATION</scope>
    <source>
        <strain evidence="10">Israel</strain>
    </source>
</reference>
<dbReference type="Proteomes" id="UP000092462">
    <property type="component" value="Unassembled WGS sequence"/>
</dbReference>
<dbReference type="SUPFAM" id="SSF100950">
    <property type="entry name" value="NagB/RpiA/CoA transferase-like"/>
    <property type="match status" value="1"/>
</dbReference>
<comment type="subcellular location">
    <subcellularLocation>
        <location evidence="1">Cytoplasm</location>
        <location evidence="1">Cytosol</location>
    </subcellularLocation>
</comment>
<dbReference type="InterPro" id="IPR037171">
    <property type="entry name" value="NagB/RpiA_transferase-like"/>
</dbReference>
<keyword evidence="3" id="KW-0963">Cytoplasm</keyword>
<dbReference type="VEuPathDB" id="VectorBase:PPAI008456"/>
<dbReference type="AlphaFoldDB" id="A0A1B0DJN2"/>
<evidence type="ECO:0000256" key="5">
    <source>
        <dbReference type="ARBA" id="ARBA00022917"/>
    </source>
</evidence>
<evidence type="ECO:0000256" key="3">
    <source>
        <dbReference type="ARBA" id="ARBA00022490"/>
    </source>
</evidence>
<evidence type="ECO:0000313" key="10">
    <source>
        <dbReference type="EnsemblMetazoa" id="PPAI008456-PA"/>
    </source>
</evidence>
<comment type="subunit">
    <text evidence="8">Component of the translation initiation factor 2B (eIF2B) complex which is a heterodecamer of two sets of five different subunits: alpha, beta, gamma, delta and epsilon. Subunits alpha, beta and delta comprise a regulatory subcomplex and subunits epsilon and gamma comprise a catalytic subcomplex. Within the complex, the hexameric regulatory complex resides at the center, with the two heterodimeric catalytic subcomplexes bound on opposite sides.</text>
</comment>
<evidence type="ECO:0000256" key="9">
    <source>
        <dbReference type="RuleBase" id="RU003814"/>
    </source>
</evidence>
<keyword evidence="11" id="KW-1185">Reference proteome</keyword>
<organism evidence="10 11">
    <name type="scientific">Phlebotomus papatasi</name>
    <name type="common">Sandfly</name>
    <dbReference type="NCBI Taxonomy" id="29031"/>
    <lineage>
        <taxon>Eukaryota</taxon>
        <taxon>Metazoa</taxon>
        <taxon>Ecdysozoa</taxon>
        <taxon>Arthropoda</taxon>
        <taxon>Hexapoda</taxon>
        <taxon>Insecta</taxon>
        <taxon>Pterygota</taxon>
        <taxon>Neoptera</taxon>
        <taxon>Endopterygota</taxon>
        <taxon>Diptera</taxon>
        <taxon>Nematocera</taxon>
        <taxon>Psychodoidea</taxon>
        <taxon>Psychodidae</taxon>
        <taxon>Phlebotomus</taxon>
        <taxon>Phlebotomus</taxon>
    </lineage>
</organism>
<evidence type="ECO:0000256" key="2">
    <source>
        <dbReference type="ARBA" id="ARBA00007251"/>
    </source>
</evidence>
<proteinExistence type="inferred from homology"/>
<sequence>MILFSIIDTYIKDQLDKADLAITWAVQEKIADGDVILTFGGSSLVKQILEEAHNRRKNFRVIVADAGPLHEGRDMMRKLTDLGIDCTCVLITAVTFIMQDVTKVLLGANSLLANGYVMSRAGTAQIALVAKSHNVPVSYYENCRTF</sequence>
<dbReference type="GO" id="GO:0005829">
    <property type="term" value="C:cytosol"/>
    <property type="evidence" value="ECO:0007669"/>
    <property type="project" value="UniProtKB-SubCell"/>
</dbReference>
<dbReference type="PANTHER" id="PTHR10233">
    <property type="entry name" value="TRANSLATION INITIATION FACTOR EIF-2B"/>
    <property type="match status" value="1"/>
</dbReference>
<evidence type="ECO:0000256" key="6">
    <source>
        <dbReference type="ARBA" id="ARBA00044147"/>
    </source>
</evidence>
<keyword evidence="4" id="KW-0396">Initiation factor</keyword>
<dbReference type="Pfam" id="PF01008">
    <property type="entry name" value="IF-2B"/>
    <property type="match status" value="1"/>
</dbReference>
<name>A0A1B0DJN2_PHLPP</name>
<dbReference type="EMBL" id="AJVK01065552">
    <property type="status" value="NOT_ANNOTATED_CDS"/>
    <property type="molecule type" value="Genomic_DNA"/>
</dbReference>
<accession>A0A1B0DJN2</accession>
<protein>
    <recommendedName>
        <fullName evidence="6">Translation initiation factor eIF2B subunit delta</fullName>
    </recommendedName>
    <alternativeName>
        <fullName evidence="7">eIF2B GDP-GTP exchange factor subunit delta</fullName>
    </alternativeName>
</protein>
<dbReference type="PANTHER" id="PTHR10233:SF14">
    <property type="entry name" value="TRANSLATION INITIATION FACTOR EIF-2B SUBUNIT DELTA"/>
    <property type="match status" value="1"/>
</dbReference>
<keyword evidence="5" id="KW-0648">Protein biosynthesis</keyword>
<evidence type="ECO:0000313" key="11">
    <source>
        <dbReference type="Proteomes" id="UP000092462"/>
    </source>
</evidence>
<evidence type="ECO:0000256" key="4">
    <source>
        <dbReference type="ARBA" id="ARBA00022540"/>
    </source>
</evidence>
<comment type="similarity">
    <text evidence="2 9">Belongs to the eIF-2B alpha/beta/delta subunits family.</text>
</comment>
<evidence type="ECO:0000256" key="8">
    <source>
        <dbReference type="ARBA" id="ARBA00046432"/>
    </source>
</evidence>
<dbReference type="InterPro" id="IPR042529">
    <property type="entry name" value="IF_2B-like_C"/>
</dbReference>
<evidence type="ECO:0000256" key="1">
    <source>
        <dbReference type="ARBA" id="ARBA00004514"/>
    </source>
</evidence>
<dbReference type="VEuPathDB" id="VectorBase:PPAPM1_012613"/>
<dbReference type="Gene3D" id="3.40.50.10470">
    <property type="entry name" value="Translation initiation factor eif-2b, domain 2"/>
    <property type="match status" value="1"/>
</dbReference>
<dbReference type="InterPro" id="IPR000649">
    <property type="entry name" value="IF-2B-related"/>
</dbReference>